<protein>
    <submittedName>
        <fullName evidence="2">Uncharacterized protein</fullName>
    </submittedName>
</protein>
<sequence length="168" mass="19055">MRQWICSWLDVTQYQTISGKLEDFVTPNTTVSELKSEIIKVGMETLNSGQKITLATFAGKFVAKYGNYEDAMNILGTVVASNLQPFSDQMSAMWLKYEAQGKTKERIFQRGYKMGDMFMTPKRVGTIYCRLKLAFNNFNASMFPYIKQNMKDIVLFSVLDGLGTSCAK</sequence>
<accession>A0AC34FN17</accession>
<proteinExistence type="predicted"/>
<evidence type="ECO:0000313" key="1">
    <source>
        <dbReference type="Proteomes" id="UP000887579"/>
    </source>
</evidence>
<name>A0AC34FN17_9BILA</name>
<dbReference type="Proteomes" id="UP000887579">
    <property type="component" value="Unplaced"/>
</dbReference>
<reference evidence="2" key="1">
    <citation type="submission" date="2022-11" db="UniProtKB">
        <authorList>
            <consortium name="WormBaseParasite"/>
        </authorList>
    </citation>
    <scope>IDENTIFICATION</scope>
</reference>
<evidence type="ECO:0000313" key="2">
    <source>
        <dbReference type="WBParaSite" id="ES5_v2.g18774.t1"/>
    </source>
</evidence>
<organism evidence="1 2">
    <name type="scientific">Panagrolaimus sp. ES5</name>
    <dbReference type="NCBI Taxonomy" id="591445"/>
    <lineage>
        <taxon>Eukaryota</taxon>
        <taxon>Metazoa</taxon>
        <taxon>Ecdysozoa</taxon>
        <taxon>Nematoda</taxon>
        <taxon>Chromadorea</taxon>
        <taxon>Rhabditida</taxon>
        <taxon>Tylenchina</taxon>
        <taxon>Panagrolaimomorpha</taxon>
        <taxon>Panagrolaimoidea</taxon>
        <taxon>Panagrolaimidae</taxon>
        <taxon>Panagrolaimus</taxon>
    </lineage>
</organism>
<dbReference type="WBParaSite" id="ES5_v2.g18774.t1">
    <property type="protein sequence ID" value="ES5_v2.g18774.t1"/>
    <property type="gene ID" value="ES5_v2.g18774"/>
</dbReference>